<dbReference type="OrthoDB" id="4429489at2759"/>
<dbReference type="GO" id="GO:0044218">
    <property type="term" value="C:other organism cell membrane"/>
    <property type="evidence" value="ECO:0007669"/>
    <property type="project" value="UniProtKB-KW"/>
</dbReference>
<reference evidence="6 7" key="1">
    <citation type="submission" date="2017-03" db="EMBL/GenBank/DDBJ databases">
        <title>Genome Survey of Euroglyphus maynei.</title>
        <authorList>
            <person name="Arlian L.G."/>
            <person name="Morgan M.S."/>
            <person name="Rider S.D."/>
        </authorList>
    </citation>
    <scope>NUCLEOTIDE SEQUENCE [LARGE SCALE GENOMIC DNA]</scope>
    <source>
        <strain evidence="6">Arlian Lab</strain>
        <tissue evidence="6">Whole body</tissue>
    </source>
</reference>
<dbReference type="Gene3D" id="1.25.40.20">
    <property type="entry name" value="Ankyrin repeat-containing domain"/>
    <property type="match status" value="1"/>
</dbReference>
<dbReference type="AlphaFoldDB" id="A0A1Y3AQ71"/>
<dbReference type="SUPFAM" id="SSF48403">
    <property type="entry name" value="Ankyrin repeat"/>
    <property type="match status" value="1"/>
</dbReference>
<dbReference type="InterPro" id="IPR036770">
    <property type="entry name" value="Ankyrin_rpt-contain_sf"/>
</dbReference>
<evidence type="ECO:0000256" key="1">
    <source>
        <dbReference type="ARBA" id="ARBA00004175"/>
    </source>
</evidence>
<keyword evidence="2" id="KW-0268">Exocytosis</keyword>
<sequence length="248" mass="29453">MDYGRHMIHTIFDHADWSMGIYHIKSILKLLLKCGANTNVYDKLYNTPMHYLSYYGRKKEMSIRELAPIFNDLVEHIYYGKYVRNALHHFDYADLQTIHLDAVNIYNQTAYHIYPNLIYCSKNPDINLFPLKCLAARVLHSMYLRCNECKNVENFDEKFKNLDPYHDNNDGRNIWHLKLKNLPSHIMMSDSLSNTMKKYCNKHQVLPYLAKEVWKLIDTFSEQLKISAKLMEFIELHGPCKFVHLIKT</sequence>
<evidence type="ECO:0000256" key="4">
    <source>
        <dbReference type="ARBA" id="ARBA00023028"/>
    </source>
</evidence>
<accession>A0A1Y3AQ71</accession>
<comment type="subcellular location">
    <subcellularLocation>
        <location evidence="1">Target cell membrane</location>
    </subcellularLocation>
</comment>
<dbReference type="GO" id="GO:0006887">
    <property type="term" value="P:exocytosis"/>
    <property type="evidence" value="ECO:0007669"/>
    <property type="project" value="UniProtKB-KW"/>
</dbReference>
<evidence type="ECO:0000256" key="3">
    <source>
        <dbReference type="ARBA" id="ARBA00022537"/>
    </source>
</evidence>
<keyword evidence="4" id="KW-0638">Presynaptic neurotoxin</keyword>
<keyword evidence="4" id="KW-0800">Toxin</keyword>
<keyword evidence="3" id="KW-1052">Target cell membrane</keyword>
<comment type="caution">
    <text evidence="6">The sequence shown here is derived from an EMBL/GenBank/DDBJ whole genome shotgun (WGS) entry which is preliminary data.</text>
</comment>
<gene>
    <name evidence="6" type="ORF">BLA29_008695</name>
</gene>
<organism evidence="6 7">
    <name type="scientific">Euroglyphus maynei</name>
    <name type="common">Mayne's house dust mite</name>
    <dbReference type="NCBI Taxonomy" id="6958"/>
    <lineage>
        <taxon>Eukaryota</taxon>
        <taxon>Metazoa</taxon>
        <taxon>Ecdysozoa</taxon>
        <taxon>Arthropoda</taxon>
        <taxon>Chelicerata</taxon>
        <taxon>Arachnida</taxon>
        <taxon>Acari</taxon>
        <taxon>Acariformes</taxon>
        <taxon>Sarcoptiformes</taxon>
        <taxon>Astigmata</taxon>
        <taxon>Psoroptidia</taxon>
        <taxon>Analgoidea</taxon>
        <taxon>Pyroglyphidae</taxon>
        <taxon>Pyroglyphinae</taxon>
        <taxon>Euroglyphus</taxon>
    </lineage>
</organism>
<keyword evidence="7" id="KW-1185">Reference proteome</keyword>
<name>A0A1Y3AQ71_EURMA</name>
<keyword evidence="5" id="KW-0472">Membrane</keyword>
<evidence type="ECO:0000256" key="5">
    <source>
        <dbReference type="ARBA" id="ARBA00023298"/>
    </source>
</evidence>
<proteinExistence type="predicted"/>
<dbReference type="Proteomes" id="UP000194236">
    <property type="component" value="Unassembled WGS sequence"/>
</dbReference>
<keyword evidence="4" id="KW-0528">Neurotoxin</keyword>
<dbReference type="GO" id="GO:0044231">
    <property type="term" value="C:host cell presynaptic membrane"/>
    <property type="evidence" value="ECO:0007669"/>
    <property type="project" value="UniProtKB-KW"/>
</dbReference>
<dbReference type="EMBL" id="MUJZ01064916">
    <property type="protein sequence ID" value="OTF70611.1"/>
    <property type="molecule type" value="Genomic_DNA"/>
</dbReference>
<evidence type="ECO:0000313" key="6">
    <source>
        <dbReference type="EMBL" id="OTF70611.1"/>
    </source>
</evidence>
<keyword evidence="5" id="KW-1053">Target membrane</keyword>
<evidence type="ECO:0000256" key="2">
    <source>
        <dbReference type="ARBA" id="ARBA00022483"/>
    </source>
</evidence>
<evidence type="ECO:0000313" key="7">
    <source>
        <dbReference type="Proteomes" id="UP000194236"/>
    </source>
</evidence>
<protein>
    <submittedName>
        <fullName evidence="6">Uncharacterized protein</fullName>
    </submittedName>
</protein>